<accession>A0A8T0WCP9</accession>
<organism evidence="2 3">
    <name type="scientific">Panicum virgatum</name>
    <name type="common">Blackwell switchgrass</name>
    <dbReference type="NCBI Taxonomy" id="38727"/>
    <lineage>
        <taxon>Eukaryota</taxon>
        <taxon>Viridiplantae</taxon>
        <taxon>Streptophyta</taxon>
        <taxon>Embryophyta</taxon>
        <taxon>Tracheophyta</taxon>
        <taxon>Spermatophyta</taxon>
        <taxon>Magnoliopsida</taxon>
        <taxon>Liliopsida</taxon>
        <taxon>Poales</taxon>
        <taxon>Poaceae</taxon>
        <taxon>PACMAD clade</taxon>
        <taxon>Panicoideae</taxon>
        <taxon>Panicodae</taxon>
        <taxon>Paniceae</taxon>
        <taxon>Panicinae</taxon>
        <taxon>Panicum</taxon>
        <taxon>Panicum sect. Hiantes</taxon>
    </lineage>
</organism>
<keyword evidence="3" id="KW-1185">Reference proteome</keyword>
<sequence length="53" mass="5796">MIMTLVCALLAISSAHPGPQATQSVKFASVCINLSSPSITYPHAWYTLKFGRW</sequence>
<dbReference type="Proteomes" id="UP000823388">
    <property type="component" value="Chromosome 2K"/>
</dbReference>
<feature type="signal peptide" evidence="1">
    <location>
        <begin position="1"/>
        <end position="15"/>
    </location>
</feature>
<name>A0A8T0WCP9_PANVG</name>
<protein>
    <submittedName>
        <fullName evidence="2">Uncharacterized protein</fullName>
    </submittedName>
</protein>
<evidence type="ECO:0000313" key="2">
    <source>
        <dbReference type="EMBL" id="KAG2647311.1"/>
    </source>
</evidence>
<evidence type="ECO:0000313" key="3">
    <source>
        <dbReference type="Proteomes" id="UP000823388"/>
    </source>
</evidence>
<proteinExistence type="predicted"/>
<dbReference type="AlphaFoldDB" id="A0A8T0WCP9"/>
<reference evidence="2" key="1">
    <citation type="submission" date="2020-05" db="EMBL/GenBank/DDBJ databases">
        <title>WGS assembly of Panicum virgatum.</title>
        <authorList>
            <person name="Lovell J.T."/>
            <person name="Jenkins J."/>
            <person name="Shu S."/>
            <person name="Juenger T.E."/>
            <person name="Schmutz J."/>
        </authorList>
    </citation>
    <scope>NUCLEOTIDE SEQUENCE</scope>
    <source>
        <strain evidence="2">AP13</strain>
    </source>
</reference>
<keyword evidence="1" id="KW-0732">Signal</keyword>
<feature type="chain" id="PRO_5035876705" evidence="1">
    <location>
        <begin position="16"/>
        <end position="53"/>
    </location>
</feature>
<gene>
    <name evidence="2" type="ORF">PVAP13_2KG578659</name>
</gene>
<comment type="caution">
    <text evidence="2">The sequence shown here is derived from an EMBL/GenBank/DDBJ whole genome shotgun (WGS) entry which is preliminary data.</text>
</comment>
<dbReference type="EMBL" id="CM029039">
    <property type="protein sequence ID" value="KAG2647311.1"/>
    <property type="molecule type" value="Genomic_DNA"/>
</dbReference>
<evidence type="ECO:0000256" key="1">
    <source>
        <dbReference type="SAM" id="SignalP"/>
    </source>
</evidence>